<dbReference type="RefSeq" id="WP_281044863.1">
    <property type="nucleotide sequence ID" value="NZ_JARYGZ010000001.1"/>
</dbReference>
<evidence type="ECO:0000313" key="2">
    <source>
        <dbReference type="Proteomes" id="UP001160625"/>
    </source>
</evidence>
<proteinExistence type="predicted"/>
<reference evidence="1" key="1">
    <citation type="submission" date="2023-04" db="EMBL/GenBank/DDBJ databases">
        <title>Sphingomonas sp. MAHUQ-71 isolated from rice field.</title>
        <authorList>
            <person name="Huq M.A."/>
        </authorList>
    </citation>
    <scope>NUCLEOTIDE SEQUENCE</scope>
    <source>
        <strain evidence="1">MAHUQ-71</strain>
    </source>
</reference>
<organism evidence="1 2">
    <name type="scientific">Sphingomonas oryzagri</name>
    <dbReference type="NCBI Taxonomy" id="3042314"/>
    <lineage>
        <taxon>Bacteria</taxon>
        <taxon>Pseudomonadati</taxon>
        <taxon>Pseudomonadota</taxon>
        <taxon>Alphaproteobacteria</taxon>
        <taxon>Sphingomonadales</taxon>
        <taxon>Sphingomonadaceae</taxon>
        <taxon>Sphingomonas</taxon>
    </lineage>
</organism>
<evidence type="ECO:0000313" key="1">
    <source>
        <dbReference type="EMBL" id="MDH7639602.1"/>
    </source>
</evidence>
<protein>
    <recommendedName>
        <fullName evidence="3">Haem-binding uptake Tiki superfamily ChaN domain-containing protein</fullName>
    </recommendedName>
</protein>
<keyword evidence="2" id="KW-1185">Reference proteome</keyword>
<sequence length="279" mass="29568">MLGLLLGLLVSSGAVPSSPCTPIPRVETLFAVSGTRWIVAGELHGTNEMPKAFGDLVCAAARGKRGIIVALEHPVDEQRLLDDYLSSNGDAAAKDHLLSFPIWHWAMQDGRTSQAYLALLERLRLMKKQGMIRGVVAVQPSGKPLSPADYEAEMARTIRDASTSADELVVVLIGSTHARTTAFTTRDGTTYMPMAGLLPKDETITLDMSGMGGSAWNCTMPKDANGTSGIACAAHPVAPPRKAYPRGIALARDDDAAFSGYFNLGTSLTASLPAATNDQ</sequence>
<dbReference type="EMBL" id="JARYGZ010000001">
    <property type="protein sequence ID" value="MDH7639602.1"/>
    <property type="molecule type" value="Genomic_DNA"/>
</dbReference>
<comment type="caution">
    <text evidence="1">The sequence shown here is derived from an EMBL/GenBank/DDBJ whole genome shotgun (WGS) entry which is preliminary data.</text>
</comment>
<gene>
    <name evidence="1" type="ORF">QGN17_12765</name>
</gene>
<dbReference type="Proteomes" id="UP001160625">
    <property type="component" value="Unassembled WGS sequence"/>
</dbReference>
<accession>A0ABT6N3E7</accession>
<name>A0ABT6N3E7_9SPHN</name>
<evidence type="ECO:0008006" key="3">
    <source>
        <dbReference type="Google" id="ProtNLM"/>
    </source>
</evidence>